<organism evidence="2">
    <name type="scientific">Davidia involucrata</name>
    <name type="common">Dove tree</name>
    <dbReference type="NCBI Taxonomy" id="16924"/>
    <lineage>
        <taxon>Eukaryota</taxon>
        <taxon>Viridiplantae</taxon>
        <taxon>Streptophyta</taxon>
        <taxon>Embryophyta</taxon>
        <taxon>Tracheophyta</taxon>
        <taxon>Spermatophyta</taxon>
        <taxon>Magnoliopsida</taxon>
        <taxon>eudicotyledons</taxon>
        <taxon>Gunneridae</taxon>
        <taxon>Pentapetalae</taxon>
        <taxon>asterids</taxon>
        <taxon>Cornales</taxon>
        <taxon>Nyssaceae</taxon>
        <taxon>Davidia</taxon>
    </lineage>
</organism>
<dbReference type="InterPro" id="IPR040411">
    <property type="entry name" value="At5g23160-like"/>
</dbReference>
<gene>
    <name evidence="2" type="ORF">Din_006065</name>
</gene>
<dbReference type="AlphaFoldDB" id="A0A5B6YXT8"/>
<dbReference type="PANTHER" id="PTHR34379:SF6">
    <property type="entry name" value="PROTEIN 3F"/>
    <property type="match status" value="1"/>
</dbReference>
<keyword evidence="1" id="KW-1133">Transmembrane helix</keyword>
<protein>
    <submittedName>
        <fullName evidence="2">Uncharacterized protein</fullName>
    </submittedName>
</protein>
<accession>A0A5B6YXT8</accession>
<dbReference type="EMBL" id="GHES01006065">
    <property type="protein sequence ID" value="MPA36624.1"/>
    <property type="molecule type" value="Transcribed_RNA"/>
</dbReference>
<sequence>MGTIKKRGRSKSFLCFRPVAIEDGYIKRSRTVGHGSGDPVLTCIDVGGKEDMVIPKILSSLSGEKLKVPEGDVTAGDRRRKKTSHRIFSRILKAVLFETSLVKKRKVRNNLPSDLSVISNKIETSVNEKNIEKEWSDADEDRLINSGRSSWRYTSSATPAASLCSSCASSTTSNLRYLSERKRSFRANSIESKQLHRHTSTVKVGGFYYGFNIGLCLLLICLFVLIFWGRLCAIICTLTWLFFAPSRSKGVDSPENGVDRSEIDSEEHKKRVIMEGLLERNRSRMQSLPFARE</sequence>
<dbReference type="PANTHER" id="PTHR34379">
    <property type="entry name" value="OS07G0553800 PROTEIN"/>
    <property type="match status" value="1"/>
</dbReference>
<keyword evidence="1" id="KW-0812">Transmembrane</keyword>
<evidence type="ECO:0000256" key="1">
    <source>
        <dbReference type="SAM" id="Phobius"/>
    </source>
</evidence>
<reference evidence="2" key="1">
    <citation type="submission" date="2019-08" db="EMBL/GenBank/DDBJ databases">
        <title>Reference gene set and small RNA set construction with multiple tissues from Davidia involucrata Baill.</title>
        <authorList>
            <person name="Yang H."/>
            <person name="Zhou C."/>
            <person name="Li G."/>
            <person name="Wang J."/>
            <person name="Gao P."/>
            <person name="Wang M."/>
            <person name="Wang R."/>
            <person name="Zhao Y."/>
        </authorList>
    </citation>
    <scope>NUCLEOTIDE SEQUENCE</scope>
    <source>
        <tissue evidence="2">Mixed with DoveR01_LX</tissue>
    </source>
</reference>
<name>A0A5B6YXT8_DAVIN</name>
<keyword evidence="1" id="KW-0472">Membrane</keyword>
<proteinExistence type="predicted"/>
<feature type="transmembrane region" description="Helical" evidence="1">
    <location>
        <begin position="207"/>
        <end position="228"/>
    </location>
</feature>
<evidence type="ECO:0000313" key="2">
    <source>
        <dbReference type="EMBL" id="MPA36624.1"/>
    </source>
</evidence>